<dbReference type="PANTHER" id="PTHR31906">
    <property type="entry name" value="PLASTID-LIPID-ASSOCIATED PROTEIN 4, CHLOROPLASTIC-RELATED"/>
    <property type="match status" value="1"/>
</dbReference>
<comment type="caution">
    <text evidence="1">The sequence shown here is derived from an EMBL/GenBank/DDBJ whole genome shotgun (WGS) entry which is preliminary data.</text>
</comment>
<reference evidence="2" key="1">
    <citation type="journal article" date="2015" name="PLoS Genet.">
        <title>Genome Sequence and Transcriptome Analyses of Chrysochromulina tobin: Metabolic Tools for Enhanced Algal Fitness in the Prominent Order Prymnesiales (Haptophyceae).</title>
        <authorList>
            <person name="Hovde B.T."/>
            <person name="Deodato C.R."/>
            <person name="Hunsperger H.M."/>
            <person name="Ryken S.A."/>
            <person name="Yost W."/>
            <person name="Jha R.K."/>
            <person name="Patterson J."/>
            <person name="Monnat R.J. Jr."/>
            <person name="Barlow S.B."/>
            <person name="Starkenburg S.R."/>
            <person name="Cattolico R.A."/>
        </authorList>
    </citation>
    <scope>NUCLEOTIDE SEQUENCE</scope>
    <source>
        <strain evidence="2">CCMP291</strain>
    </source>
</reference>
<dbReference type="Proteomes" id="UP000037460">
    <property type="component" value="Unassembled WGS sequence"/>
</dbReference>
<organism evidence="1 2">
    <name type="scientific">Chrysochromulina tobinii</name>
    <dbReference type="NCBI Taxonomy" id="1460289"/>
    <lineage>
        <taxon>Eukaryota</taxon>
        <taxon>Haptista</taxon>
        <taxon>Haptophyta</taxon>
        <taxon>Prymnesiophyceae</taxon>
        <taxon>Prymnesiales</taxon>
        <taxon>Chrysochromulinaceae</taxon>
        <taxon>Chrysochromulina</taxon>
    </lineage>
</organism>
<dbReference type="EMBL" id="JWZX01001049">
    <property type="protein sequence ID" value="KOO34914.1"/>
    <property type="molecule type" value="Genomic_DNA"/>
</dbReference>
<accession>A0A0M0K7X5</accession>
<keyword evidence="2" id="KW-1185">Reference proteome</keyword>
<evidence type="ECO:0000313" key="1">
    <source>
        <dbReference type="EMBL" id="KOO34914.1"/>
    </source>
</evidence>
<gene>
    <name evidence="1" type="ORF">Ctob_014585</name>
</gene>
<sequence>MTRASRIAMSADPATLKDSLLSIIAAGDISSLPLAATQQQELAETILGLSACNPTPMPAKSNLLNGVWEVAYSQTPGGGLVDSPTRPLALSLYATGFSPAVLAQGLSKLPFGAASIGKVRVTITSMQAGQPRVTTATSVSLFGAEQTLELRANLLARSDVCLREEFVEASLLGQRSLLPGPLAYSRQLYITYLDDELCVMRDDGGLANVLRRVELFPTAASPSVADEDASPGAG</sequence>
<protein>
    <submittedName>
        <fullName evidence="1">Putative plastid-lipid-associated protein chloroplastic-like protein</fullName>
    </submittedName>
</protein>
<name>A0A0M0K7X5_9EUKA</name>
<dbReference type="AlphaFoldDB" id="A0A0M0K7X5"/>
<dbReference type="OrthoDB" id="2015720at2759"/>
<dbReference type="InterPro" id="IPR039633">
    <property type="entry name" value="PAP"/>
</dbReference>
<proteinExistence type="predicted"/>
<evidence type="ECO:0000313" key="2">
    <source>
        <dbReference type="Proteomes" id="UP000037460"/>
    </source>
</evidence>